<dbReference type="Pfam" id="PF00248">
    <property type="entry name" value="Aldo_ket_red"/>
    <property type="match status" value="1"/>
</dbReference>
<gene>
    <name evidence="8" type="ORF">ENS31_03470</name>
</gene>
<organism evidence="8">
    <name type="scientific">Ignavibacterium album</name>
    <dbReference type="NCBI Taxonomy" id="591197"/>
    <lineage>
        <taxon>Bacteria</taxon>
        <taxon>Pseudomonadati</taxon>
        <taxon>Ignavibacteriota</taxon>
        <taxon>Ignavibacteria</taxon>
        <taxon>Ignavibacteriales</taxon>
        <taxon>Ignavibacteriaceae</taxon>
        <taxon>Ignavibacterium</taxon>
    </lineage>
</organism>
<evidence type="ECO:0000256" key="5">
    <source>
        <dbReference type="PIRSR" id="PIRSR000097-2"/>
    </source>
</evidence>
<name>A0A7V2ZIK5_9BACT</name>
<comment type="caution">
    <text evidence="8">The sequence shown here is derived from an EMBL/GenBank/DDBJ whole genome shotgun (WGS) entry which is preliminary data.</text>
</comment>
<dbReference type="AlphaFoldDB" id="A0A7V2ZIK5"/>
<dbReference type="PRINTS" id="PR00069">
    <property type="entry name" value="ALDKETRDTASE"/>
</dbReference>
<evidence type="ECO:0000256" key="3">
    <source>
        <dbReference type="ARBA" id="ARBA00023002"/>
    </source>
</evidence>
<dbReference type="PROSITE" id="PS00062">
    <property type="entry name" value="ALDOKETO_REDUCTASE_2"/>
    <property type="match status" value="1"/>
</dbReference>
<proteinExistence type="inferred from homology"/>
<keyword evidence="3" id="KW-0560">Oxidoreductase</keyword>
<keyword evidence="2" id="KW-0521">NADP</keyword>
<dbReference type="Gene3D" id="3.20.20.100">
    <property type="entry name" value="NADP-dependent oxidoreductase domain"/>
    <property type="match status" value="1"/>
</dbReference>
<dbReference type="PANTHER" id="PTHR43827">
    <property type="entry name" value="2,5-DIKETO-D-GLUCONIC ACID REDUCTASE"/>
    <property type="match status" value="1"/>
</dbReference>
<dbReference type="InterPro" id="IPR023210">
    <property type="entry name" value="NADP_OxRdtase_dom"/>
</dbReference>
<evidence type="ECO:0000256" key="2">
    <source>
        <dbReference type="ARBA" id="ARBA00022857"/>
    </source>
</evidence>
<sequence length="273" mass="31745">MDINSKCRLNNGYEMPYFGLGVYKAAPGKETIEAVSYALEIGYRLIDTAAVYGNEKEVGIAVRQSGIPREEIFITTKLWNDDHGYESALKAFDESLKRLNLDYVDLYLIHWPVPRLRKDSWKALEKIYSEGRCKSIGVSNYMIKHLEEMRDYAELIPAVNQVEFSPFLYQKELLEYCKSKNIEVEAYSPLARMKKKNNPVVNSIARKYNKTHAQILIRWCLEHKLISIPKSSNKKRIKENADVFDFSLNDDDKKQLNSLNENFRVSWDPSEIE</sequence>
<evidence type="ECO:0000313" key="8">
    <source>
        <dbReference type="EMBL" id="HFI90576.1"/>
    </source>
</evidence>
<dbReference type="CDD" id="cd19071">
    <property type="entry name" value="AKR_AKR1-5-like"/>
    <property type="match status" value="1"/>
</dbReference>
<feature type="site" description="Lowers pKa of active site Tyr" evidence="6">
    <location>
        <position position="77"/>
    </location>
</feature>
<dbReference type="InterPro" id="IPR020471">
    <property type="entry name" value="AKR"/>
</dbReference>
<feature type="binding site" evidence="5">
    <location>
        <position position="110"/>
    </location>
    <ligand>
        <name>substrate</name>
    </ligand>
</feature>
<evidence type="ECO:0000259" key="7">
    <source>
        <dbReference type="Pfam" id="PF00248"/>
    </source>
</evidence>
<comment type="similarity">
    <text evidence="1">Belongs to the aldo/keto reductase family.</text>
</comment>
<accession>A0A7V2ZIK5</accession>
<protein>
    <submittedName>
        <fullName evidence="8">Aldo/keto reductase</fullName>
    </submittedName>
</protein>
<dbReference type="InterPro" id="IPR036812">
    <property type="entry name" value="NAD(P)_OxRdtase_dom_sf"/>
</dbReference>
<evidence type="ECO:0000256" key="4">
    <source>
        <dbReference type="PIRSR" id="PIRSR000097-1"/>
    </source>
</evidence>
<dbReference type="FunFam" id="3.20.20.100:FF:000015">
    <property type="entry name" value="Oxidoreductase, aldo/keto reductase family"/>
    <property type="match status" value="1"/>
</dbReference>
<dbReference type="GO" id="GO:0016616">
    <property type="term" value="F:oxidoreductase activity, acting on the CH-OH group of donors, NAD or NADP as acceptor"/>
    <property type="evidence" value="ECO:0007669"/>
    <property type="project" value="UniProtKB-ARBA"/>
</dbReference>
<feature type="active site" description="Proton donor" evidence="4">
    <location>
        <position position="52"/>
    </location>
</feature>
<reference evidence="8" key="1">
    <citation type="journal article" date="2020" name="mSystems">
        <title>Genome- and Community-Level Interaction Insights into Carbon Utilization and Element Cycling Functions of Hydrothermarchaeota in Hydrothermal Sediment.</title>
        <authorList>
            <person name="Zhou Z."/>
            <person name="Liu Y."/>
            <person name="Xu W."/>
            <person name="Pan J."/>
            <person name="Luo Z.H."/>
            <person name="Li M."/>
        </authorList>
    </citation>
    <scope>NUCLEOTIDE SEQUENCE [LARGE SCALE GENOMIC DNA]</scope>
    <source>
        <strain evidence="8">SpSt-479</strain>
    </source>
</reference>
<evidence type="ECO:0000256" key="1">
    <source>
        <dbReference type="ARBA" id="ARBA00007905"/>
    </source>
</evidence>
<evidence type="ECO:0000256" key="6">
    <source>
        <dbReference type="PIRSR" id="PIRSR000097-3"/>
    </source>
</evidence>
<dbReference type="PROSITE" id="PS00063">
    <property type="entry name" value="ALDOKETO_REDUCTASE_3"/>
    <property type="match status" value="1"/>
</dbReference>
<feature type="domain" description="NADP-dependent oxidoreductase" evidence="7">
    <location>
        <begin position="25"/>
        <end position="261"/>
    </location>
</feature>
<dbReference type="PROSITE" id="PS00798">
    <property type="entry name" value="ALDOKETO_REDUCTASE_1"/>
    <property type="match status" value="1"/>
</dbReference>
<dbReference type="EMBL" id="DSUJ01000008">
    <property type="protein sequence ID" value="HFI90576.1"/>
    <property type="molecule type" value="Genomic_DNA"/>
</dbReference>
<dbReference type="InterPro" id="IPR018170">
    <property type="entry name" value="Aldo/ket_reductase_CS"/>
</dbReference>
<dbReference type="PANTHER" id="PTHR43827:SF3">
    <property type="entry name" value="NADP-DEPENDENT OXIDOREDUCTASE DOMAIN-CONTAINING PROTEIN"/>
    <property type="match status" value="1"/>
</dbReference>
<dbReference type="SUPFAM" id="SSF51430">
    <property type="entry name" value="NAD(P)-linked oxidoreductase"/>
    <property type="match status" value="1"/>
</dbReference>
<dbReference type="PIRSF" id="PIRSF000097">
    <property type="entry name" value="AKR"/>
    <property type="match status" value="1"/>
</dbReference>